<keyword evidence="1" id="KW-1003">Cell membrane</keyword>
<evidence type="ECO:0000256" key="1">
    <source>
        <dbReference type="ARBA" id="ARBA00022475"/>
    </source>
</evidence>
<dbReference type="OrthoDB" id="2501893at2"/>
<sequence>MLKRTILLILFMFIATGLIACNNEETSSPQTNDSEQNENQDGLEEPLAFSISMRTLATEYVENHPDINEDKWVKELENLTNTDMTINLVPHREYVEKMTLMLASGNIPDVVQSSGGLHGPELAGAVEAGVFMPLDDLLQEHGQNLLKVIPQAAWDQVTYEDGKIYAIPDYLANRSRRGMAIRMDLLEQTGLDIPKTTDEFLEVLRAFKELGIENPFQGREQFKYADTFFGAFDALPYQWELYEGEVVPKFMAGDKTLDALAFYRTMYEEGLIHREFLTTPQPEYRSNIIAGKSGMWSMNAEEVLAWEQELQQNVPEARVSIIPSPIGPDGQGGHYLYNSVTRSFLINKDTKADVERLIQFFDWQVSEEAETFFTFGLEGENHTVEANGDINYDVPTDSNGINEQRYRNYWLWLIRDATFTRGVLEQTDEGLELIEIFDGILAEEGRDSFHFDPPLDSLQTNPDIRPGSDTPADIWMTGAARIILGQQPLEYHDQIVEDWLNRGGREAIEEATQRYKDGVGVQVPE</sequence>
<name>A0A0B0INV2_9BACI</name>
<feature type="signal peptide" evidence="6">
    <location>
        <begin position="1"/>
        <end position="20"/>
    </location>
</feature>
<dbReference type="RefSeq" id="WP_034626210.1">
    <property type="nucleotide sequence ID" value="NZ_JRJU01000003.1"/>
</dbReference>
<evidence type="ECO:0000313" key="8">
    <source>
        <dbReference type="Proteomes" id="UP000030832"/>
    </source>
</evidence>
<dbReference type="Pfam" id="PF01547">
    <property type="entry name" value="SBP_bac_1"/>
    <property type="match status" value="1"/>
</dbReference>
<evidence type="ECO:0000256" key="4">
    <source>
        <dbReference type="ARBA" id="ARBA00023139"/>
    </source>
</evidence>
<gene>
    <name evidence="7" type="ORF">LQ50_03595</name>
</gene>
<keyword evidence="4" id="KW-0564">Palmitate</keyword>
<dbReference type="Gene3D" id="3.40.190.10">
    <property type="entry name" value="Periplasmic binding protein-like II"/>
    <property type="match status" value="2"/>
</dbReference>
<dbReference type="PANTHER" id="PTHR43649:SF33">
    <property type="entry name" value="POLYGALACTURONAN_RHAMNOGALACTURONAN-BINDING PROTEIN YTCQ"/>
    <property type="match status" value="1"/>
</dbReference>
<dbReference type="Proteomes" id="UP000030832">
    <property type="component" value="Unassembled WGS sequence"/>
</dbReference>
<dbReference type="STRING" id="333138.LQ50_03595"/>
<keyword evidence="5" id="KW-0449">Lipoprotein</keyword>
<evidence type="ECO:0000313" key="7">
    <source>
        <dbReference type="EMBL" id="KHF41331.1"/>
    </source>
</evidence>
<comment type="caution">
    <text evidence="7">The sequence shown here is derived from an EMBL/GenBank/DDBJ whole genome shotgun (WGS) entry which is preliminary data.</text>
</comment>
<protein>
    <submittedName>
        <fullName evidence="7">ABC transporter substrate-binding protein</fullName>
    </submittedName>
</protein>
<keyword evidence="2 6" id="KW-0732">Signal</keyword>
<evidence type="ECO:0000256" key="5">
    <source>
        <dbReference type="ARBA" id="ARBA00023288"/>
    </source>
</evidence>
<evidence type="ECO:0000256" key="2">
    <source>
        <dbReference type="ARBA" id="ARBA00022729"/>
    </source>
</evidence>
<reference evidence="7 8" key="1">
    <citation type="submission" date="2014-09" db="EMBL/GenBank/DDBJ databases">
        <title>Genome sequencing and annotation of Bacillus Okhensis strain Kh10-101T.</title>
        <authorList>
            <person name="Prakash J.S."/>
        </authorList>
    </citation>
    <scope>NUCLEOTIDE SEQUENCE [LARGE SCALE GENOMIC DNA]</scope>
    <source>
        <strain evidence="8">Kh10-101T</strain>
    </source>
</reference>
<dbReference type="PANTHER" id="PTHR43649">
    <property type="entry name" value="ARABINOSE-BINDING PROTEIN-RELATED"/>
    <property type="match status" value="1"/>
</dbReference>
<keyword evidence="3" id="KW-0472">Membrane</keyword>
<keyword evidence="8" id="KW-1185">Reference proteome</keyword>
<dbReference type="AlphaFoldDB" id="A0A0B0INV2"/>
<dbReference type="eggNOG" id="COG1653">
    <property type="taxonomic scope" value="Bacteria"/>
</dbReference>
<feature type="chain" id="PRO_5039418264" evidence="6">
    <location>
        <begin position="21"/>
        <end position="525"/>
    </location>
</feature>
<proteinExistence type="predicted"/>
<dbReference type="InterPro" id="IPR050490">
    <property type="entry name" value="Bact_solute-bd_prot1"/>
</dbReference>
<dbReference type="PROSITE" id="PS51257">
    <property type="entry name" value="PROKAR_LIPOPROTEIN"/>
    <property type="match status" value="1"/>
</dbReference>
<evidence type="ECO:0000256" key="6">
    <source>
        <dbReference type="SAM" id="SignalP"/>
    </source>
</evidence>
<evidence type="ECO:0000256" key="3">
    <source>
        <dbReference type="ARBA" id="ARBA00023136"/>
    </source>
</evidence>
<dbReference type="SUPFAM" id="SSF53850">
    <property type="entry name" value="Periplasmic binding protein-like II"/>
    <property type="match status" value="1"/>
</dbReference>
<dbReference type="InterPro" id="IPR006059">
    <property type="entry name" value="SBP"/>
</dbReference>
<accession>A0A0B0INV2</accession>
<organism evidence="7 8">
    <name type="scientific">Halalkalibacter okhensis</name>
    <dbReference type="NCBI Taxonomy" id="333138"/>
    <lineage>
        <taxon>Bacteria</taxon>
        <taxon>Bacillati</taxon>
        <taxon>Bacillota</taxon>
        <taxon>Bacilli</taxon>
        <taxon>Bacillales</taxon>
        <taxon>Bacillaceae</taxon>
        <taxon>Halalkalibacter</taxon>
    </lineage>
</organism>
<dbReference type="EMBL" id="JRJU01000003">
    <property type="protein sequence ID" value="KHF41331.1"/>
    <property type="molecule type" value="Genomic_DNA"/>
</dbReference>